<dbReference type="AlphaFoldDB" id="A0A1W1Z016"/>
<dbReference type="STRING" id="371602.SAMN04487984_1019"/>
<reference evidence="5" key="1">
    <citation type="submission" date="2017-04" db="EMBL/GenBank/DDBJ databases">
        <authorList>
            <person name="Varghese N."/>
            <person name="Submissions S."/>
        </authorList>
    </citation>
    <scope>NUCLEOTIDE SEQUENCE [LARGE SCALE GENOMIC DNA]</scope>
    <source>
        <strain evidence="5">DSM 21500</strain>
    </source>
</reference>
<keyword evidence="2" id="KW-0812">Transmembrane</keyword>
<evidence type="ECO:0000313" key="4">
    <source>
        <dbReference type="EMBL" id="SMC41780.1"/>
    </source>
</evidence>
<keyword evidence="2" id="KW-1133">Transmembrane helix</keyword>
<feature type="region of interest" description="Disordered" evidence="1">
    <location>
        <begin position="67"/>
        <end position="168"/>
    </location>
</feature>
<feature type="compositionally biased region" description="Basic and acidic residues" evidence="1">
    <location>
        <begin position="81"/>
        <end position="98"/>
    </location>
</feature>
<feature type="domain" description="LysM" evidence="3">
    <location>
        <begin position="166"/>
        <end position="209"/>
    </location>
</feature>
<dbReference type="SMART" id="SM00257">
    <property type="entry name" value="LysM"/>
    <property type="match status" value="1"/>
</dbReference>
<evidence type="ECO:0000256" key="1">
    <source>
        <dbReference type="SAM" id="MobiDB-lite"/>
    </source>
</evidence>
<dbReference type="Gene3D" id="3.10.350.10">
    <property type="entry name" value="LysM domain"/>
    <property type="match status" value="1"/>
</dbReference>
<dbReference type="CDD" id="cd00118">
    <property type="entry name" value="LysM"/>
    <property type="match status" value="1"/>
</dbReference>
<evidence type="ECO:0000256" key="2">
    <source>
        <dbReference type="SAM" id="Phobius"/>
    </source>
</evidence>
<sequence>MKENKQGIGTKIKVWWQKSSLVSRFGIVIVIAAILILFVPRGIKGEKGNLLGLTPNRIEQKNKDQYSAEPINPDKHHHKESKVAKPTVDKLNPKDVKATADGFSVPSNDELESLYEEQKKEQKKHPSNSNSSNSSSDDSSSESQNRESADNNEGAHSEDTSSTDGETYTVQAGDNLYRIAANNGMTLDELMALNGMSEPYIAPGMTIRIQ</sequence>
<dbReference type="RefSeq" id="WP_084099151.1">
    <property type="nucleotide sequence ID" value="NZ_FWXK01000005.1"/>
</dbReference>
<keyword evidence="5" id="KW-1185">Reference proteome</keyword>
<feature type="compositionally biased region" description="Low complexity" evidence="1">
    <location>
        <begin position="127"/>
        <end position="143"/>
    </location>
</feature>
<keyword evidence="2" id="KW-0472">Membrane</keyword>
<dbReference type="EMBL" id="FWXK01000005">
    <property type="protein sequence ID" value="SMC41780.1"/>
    <property type="molecule type" value="Genomic_DNA"/>
</dbReference>
<dbReference type="Proteomes" id="UP000243884">
    <property type="component" value="Unassembled WGS sequence"/>
</dbReference>
<accession>A0A1W1Z016</accession>
<proteinExistence type="predicted"/>
<dbReference type="InterPro" id="IPR018392">
    <property type="entry name" value="LysM"/>
</dbReference>
<feature type="compositionally biased region" description="Basic and acidic residues" evidence="1">
    <location>
        <begin position="144"/>
        <end position="159"/>
    </location>
</feature>
<dbReference type="SUPFAM" id="SSF54106">
    <property type="entry name" value="LysM domain"/>
    <property type="match status" value="1"/>
</dbReference>
<name>A0A1W1Z016_9LACT</name>
<evidence type="ECO:0000259" key="3">
    <source>
        <dbReference type="PROSITE" id="PS51782"/>
    </source>
</evidence>
<evidence type="ECO:0000313" key="5">
    <source>
        <dbReference type="Proteomes" id="UP000243884"/>
    </source>
</evidence>
<protein>
    <submittedName>
        <fullName evidence="4">LysM repeat-containing protein</fullName>
    </submittedName>
</protein>
<organism evidence="4 5">
    <name type="scientific">Aerococcus suis</name>
    <dbReference type="NCBI Taxonomy" id="371602"/>
    <lineage>
        <taxon>Bacteria</taxon>
        <taxon>Bacillati</taxon>
        <taxon>Bacillota</taxon>
        <taxon>Bacilli</taxon>
        <taxon>Lactobacillales</taxon>
        <taxon>Aerococcaceae</taxon>
        <taxon>Aerococcus</taxon>
    </lineage>
</organism>
<feature type="transmembrane region" description="Helical" evidence="2">
    <location>
        <begin position="21"/>
        <end position="39"/>
    </location>
</feature>
<dbReference type="InterPro" id="IPR036779">
    <property type="entry name" value="LysM_dom_sf"/>
</dbReference>
<gene>
    <name evidence="4" type="ORF">SAMN04487984_1019</name>
</gene>
<dbReference type="PROSITE" id="PS51782">
    <property type="entry name" value="LYSM"/>
    <property type="match status" value="1"/>
</dbReference>
<dbReference type="Pfam" id="PF01476">
    <property type="entry name" value="LysM"/>
    <property type="match status" value="1"/>
</dbReference>
<dbReference type="OrthoDB" id="2152150at2"/>